<dbReference type="Pfam" id="PF07714">
    <property type="entry name" value="PK_Tyr_Ser-Thr"/>
    <property type="match status" value="1"/>
</dbReference>
<evidence type="ECO:0000313" key="3">
    <source>
        <dbReference type="Proteomes" id="UP001341840"/>
    </source>
</evidence>
<gene>
    <name evidence="2" type="ORF">PIB30_086839</name>
</gene>
<dbReference type="InterPro" id="IPR001245">
    <property type="entry name" value="Ser-Thr/Tyr_kinase_cat_dom"/>
</dbReference>
<organism evidence="2 3">
    <name type="scientific">Stylosanthes scabra</name>
    <dbReference type="NCBI Taxonomy" id="79078"/>
    <lineage>
        <taxon>Eukaryota</taxon>
        <taxon>Viridiplantae</taxon>
        <taxon>Streptophyta</taxon>
        <taxon>Embryophyta</taxon>
        <taxon>Tracheophyta</taxon>
        <taxon>Spermatophyta</taxon>
        <taxon>Magnoliopsida</taxon>
        <taxon>eudicotyledons</taxon>
        <taxon>Gunneridae</taxon>
        <taxon>Pentapetalae</taxon>
        <taxon>rosids</taxon>
        <taxon>fabids</taxon>
        <taxon>Fabales</taxon>
        <taxon>Fabaceae</taxon>
        <taxon>Papilionoideae</taxon>
        <taxon>50 kb inversion clade</taxon>
        <taxon>dalbergioids sensu lato</taxon>
        <taxon>Dalbergieae</taxon>
        <taxon>Pterocarpus clade</taxon>
        <taxon>Stylosanthes</taxon>
    </lineage>
</organism>
<accession>A0ABU6TSQ4</accession>
<dbReference type="SUPFAM" id="SSF56112">
    <property type="entry name" value="Protein kinase-like (PK-like)"/>
    <property type="match status" value="1"/>
</dbReference>
<dbReference type="PROSITE" id="PS50011">
    <property type="entry name" value="PROTEIN_KINASE_DOM"/>
    <property type="match status" value="1"/>
</dbReference>
<dbReference type="Proteomes" id="UP001341840">
    <property type="component" value="Unassembled WGS sequence"/>
</dbReference>
<dbReference type="Gene3D" id="1.10.510.10">
    <property type="entry name" value="Transferase(Phosphotransferase) domain 1"/>
    <property type="match status" value="1"/>
</dbReference>
<evidence type="ECO:0000313" key="2">
    <source>
        <dbReference type="EMBL" id="MED6151907.1"/>
    </source>
</evidence>
<proteinExistence type="predicted"/>
<comment type="caution">
    <text evidence="2">The sequence shown here is derived from an EMBL/GenBank/DDBJ whole genome shotgun (WGS) entry which is preliminary data.</text>
</comment>
<dbReference type="PANTHER" id="PTHR48055:SF56">
    <property type="entry name" value="PROTEIN KINASE DOMAIN-CONTAINING PROTEIN"/>
    <property type="match status" value="1"/>
</dbReference>
<dbReference type="InterPro" id="IPR051564">
    <property type="entry name" value="LRR_receptor-like_kinase"/>
</dbReference>
<feature type="domain" description="Protein kinase" evidence="1">
    <location>
        <begin position="1"/>
        <end position="115"/>
    </location>
</feature>
<keyword evidence="3" id="KW-1185">Reference proteome</keyword>
<name>A0ABU6TSQ4_9FABA</name>
<dbReference type="EMBL" id="JASCZI010092125">
    <property type="protein sequence ID" value="MED6151907.1"/>
    <property type="molecule type" value="Genomic_DNA"/>
</dbReference>
<reference evidence="2 3" key="1">
    <citation type="journal article" date="2023" name="Plants (Basel)">
        <title>Bridging the Gap: Combining Genomics and Transcriptomics Approaches to Understand Stylosanthes scabra, an Orphan Legume from the Brazilian Caatinga.</title>
        <authorList>
            <person name="Ferreira-Neto J.R.C."/>
            <person name="da Silva M.D."/>
            <person name="Binneck E."/>
            <person name="de Melo N.F."/>
            <person name="da Silva R.H."/>
            <person name="de Melo A.L.T.M."/>
            <person name="Pandolfi V."/>
            <person name="Bustamante F.O."/>
            <person name="Brasileiro-Vidal A.C."/>
            <person name="Benko-Iseppon A.M."/>
        </authorList>
    </citation>
    <scope>NUCLEOTIDE SEQUENCE [LARGE SCALE GENOMIC DNA]</scope>
    <source>
        <tissue evidence="2">Leaves</tissue>
    </source>
</reference>
<sequence>MVAGTIGYVAPEYGQTWQATTKGDVYSFGVLAMELATGRRAVDGGEESLVEWAWRVVGRGRLGRALPVSVMGSGLVGGAEEMSEVLRIGVKCTAEAPYARPNMKEVLEMLIGIYYSRGYGIIV</sequence>
<dbReference type="PANTHER" id="PTHR48055">
    <property type="entry name" value="LEUCINE-RICH REPEAT RECEPTOR PROTEIN KINASE EMS1"/>
    <property type="match status" value="1"/>
</dbReference>
<evidence type="ECO:0000259" key="1">
    <source>
        <dbReference type="PROSITE" id="PS50011"/>
    </source>
</evidence>
<dbReference type="InterPro" id="IPR011009">
    <property type="entry name" value="Kinase-like_dom_sf"/>
</dbReference>
<protein>
    <recommendedName>
        <fullName evidence="1">Protein kinase domain-containing protein</fullName>
    </recommendedName>
</protein>
<dbReference type="InterPro" id="IPR000719">
    <property type="entry name" value="Prot_kinase_dom"/>
</dbReference>